<keyword evidence="3" id="KW-0812">Transmembrane</keyword>
<keyword evidence="2" id="KW-0433">Leucine-rich repeat</keyword>
<keyword evidence="11" id="KW-0325">Glycoprotein</keyword>
<gene>
    <name evidence="14" type="ORF">Slati_2329400</name>
</gene>
<sequence length="221" mass="24276">MSTATLLLALALCATLTATLTCAGLDSEIQALLSFKRNLYDPRGVMDGWDVATPAAPCDWRGILCYAGRVRELRLPRLQLSGRLSEQLGNLRQLRRLSLHSNNLNGSIPRALSDCSLLRAVYLQYNSLAGEISPAFFTNLTNLQVLNLAHNLISGEISGDISASMRVLDLSSNSFSGQIRRELFCCSPAPAHQFVIQSFHRRHSGYDRSTAAVAVLMARRQ</sequence>
<reference evidence="14" key="2">
    <citation type="journal article" date="2024" name="Plant">
        <title>Genomic evolution and insights into agronomic trait innovations of Sesamum species.</title>
        <authorList>
            <person name="Miao H."/>
            <person name="Wang L."/>
            <person name="Qu L."/>
            <person name="Liu H."/>
            <person name="Sun Y."/>
            <person name="Le M."/>
            <person name="Wang Q."/>
            <person name="Wei S."/>
            <person name="Zheng Y."/>
            <person name="Lin W."/>
            <person name="Duan Y."/>
            <person name="Cao H."/>
            <person name="Xiong S."/>
            <person name="Wang X."/>
            <person name="Wei L."/>
            <person name="Li C."/>
            <person name="Ma Q."/>
            <person name="Ju M."/>
            <person name="Zhao R."/>
            <person name="Li G."/>
            <person name="Mu C."/>
            <person name="Tian Q."/>
            <person name="Mei H."/>
            <person name="Zhang T."/>
            <person name="Gao T."/>
            <person name="Zhang H."/>
        </authorList>
    </citation>
    <scope>NUCLEOTIDE SEQUENCE</scope>
    <source>
        <strain evidence="14">KEN1</strain>
    </source>
</reference>
<reference evidence="14" key="1">
    <citation type="submission" date="2020-06" db="EMBL/GenBank/DDBJ databases">
        <authorList>
            <person name="Li T."/>
            <person name="Hu X."/>
            <person name="Zhang T."/>
            <person name="Song X."/>
            <person name="Zhang H."/>
            <person name="Dai N."/>
            <person name="Sheng W."/>
            <person name="Hou X."/>
            <person name="Wei L."/>
        </authorList>
    </citation>
    <scope>NUCLEOTIDE SEQUENCE</scope>
    <source>
        <strain evidence="14">KEN1</strain>
        <tissue evidence="14">Leaf</tissue>
    </source>
</reference>
<dbReference type="EMBL" id="JACGWN010000008">
    <property type="protein sequence ID" value="KAL0438464.1"/>
    <property type="molecule type" value="Genomic_DNA"/>
</dbReference>
<evidence type="ECO:0000259" key="13">
    <source>
        <dbReference type="Pfam" id="PF08263"/>
    </source>
</evidence>
<dbReference type="Gene3D" id="3.80.10.10">
    <property type="entry name" value="Ribonuclease Inhibitor"/>
    <property type="match status" value="1"/>
</dbReference>
<dbReference type="InterPro" id="IPR013210">
    <property type="entry name" value="LRR_N_plant-typ"/>
</dbReference>
<dbReference type="PANTHER" id="PTHR48010">
    <property type="entry name" value="OS05G0588300 PROTEIN"/>
    <property type="match status" value="1"/>
</dbReference>
<evidence type="ECO:0000256" key="12">
    <source>
        <dbReference type="SAM" id="SignalP"/>
    </source>
</evidence>
<feature type="chain" id="PRO_5043318529" evidence="12">
    <location>
        <begin position="20"/>
        <end position="221"/>
    </location>
</feature>
<dbReference type="InterPro" id="IPR050994">
    <property type="entry name" value="At_inactive_RLKs"/>
</dbReference>
<evidence type="ECO:0000256" key="8">
    <source>
        <dbReference type="ARBA" id="ARBA00022989"/>
    </source>
</evidence>
<evidence type="ECO:0000256" key="6">
    <source>
        <dbReference type="ARBA" id="ARBA00022741"/>
    </source>
</evidence>
<evidence type="ECO:0000256" key="2">
    <source>
        <dbReference type="ARBA" id="ARBA00022614"/>
    </source>
</evidence>
<keyword evidence="10 14" id="KW-0675">Receptor</keyword>
<evidence type="ECO:0000256" key="3">
    <source>
        <dbReference type="ARBA" id="ARBA00022692"/>
    </source>
</evidence>
<evidence type="ECO:0000256" key="11">
    <source>
        <dbReference type="ARBA" id="ARBA00023180"/>
    </source>
</evidence>
<protein>
    <submittedName>
        <fullName evidence="14">LRR receptor-like serine/threonine-protein kinase</fullName>
    </submittedName>
</protein>
<feature type="signal peptide" evidence="12">
    <location>
        <begin position="1"/>
        <end position="19"/>
    </location>
</feature>
<evidence type="ECO:0000313" key="14">
    <source>
        <dbReference type="EMBL" id="KAL0438464.1"/>
    </source>
</evidence>
<dbReference type="SUPFAM" id="SSF52058">
    <property type="entry name" value="L domain-like"/>
    <property type="match status" value="1"/>
</dbReference>
<keyword evidence="4 12" id="KW-0732">Signal</keyword>
<dbReference type="FunFam" id="3.80.10.10:FF:000101">
    <property type="entry name" value="LRR receptor-like serine/threonine-protein kinase ERECTA"/>
    <property type="match status" value="1"/>
</dbReference>
<evidence type="ECO:0000256" key="4">
    <source>
        <dbReference type="ARBA" id="ARBA00022729"/>
    </source>
</evidence>
<dbReference type="GO" id="GO:0016301">
    <property type="term" value="F:kinase activity"/>
    <property type="evidence" value="ECO:0007669"/>
    <property type="project" value="UniProtKB-KW"/>
</dbReference>
<evidence type="ECO:0000256" key="1">
    <source>
        <dbReference type="ARBA" id="ARBA00004479"/>
    </source>
</evidence>
<feature type="domain" description="Leucine-rich repeat-containing N-terminal plant-type" evidence="13">
    <location>
        <begin position="26"/>
        <end position="65"/>
    </location>
</feature>
<keyword evidence="8" id="KW-1133">Transmembrane helix</keyword>
<evidence type="ECO:0000256" key="10">
    <source>
        <dbReference type="ARBA" id="ARBA00023170"/>
    </source>
</evidence>
<dbReference type="GO" id="GO:0005524">
    <property type="term" value="F:ATP binding"/>
    <property type="evidence" value="ECO:0007669"/>
    <property type="project" value="UniProtKB-KW"/>
</dbReference>
<keyword evidence="9" id="KW-0472">Membrane</keyword>
<accession>A0AAW2WAU0</accession>
<evidence type="ECO:0000256" key="7">
    <source>
        <dbReference type="ARBA" id="ARBA00022840"/>
    </source>
</evidence>
<keyword evidence="5" id="KW-0677">Repeat</keyword>
<dbReference type="Pfam" id="PF00560">
    <property type="entry name" value="LRR_1"/>
    <property type="match status" value="3"/>
</dbReference>
<evidence type="ECO:0000256" key="9">
    <source>
        <dbReference type="ARBA" id="ARBA00023136"/>
    </source>
</evidence>
<proteinExistence type="predicted"/>
<evidence type="ECO:0000256" key="5">
    <source>
        <dbReference type="ARBA" id="ARBA00022737"/>
    </source>
</evidence>
<organism evidence="14">
    <name type="scientific">Sesamum latifolium</name>
    <dbReference type="NCBI Taxonomy" id="2727402"/>
    <lineage>
        <taxon>Eukaryota</taxon>
        <taxon>Viridiplantae</taxon>
        <taxon>Streptophyta</taxon>
        <taxon>Embryophyta</taxon>
        <taxon>Tracheophyta</taxon>
        <taxon>Spermatophyta</taxon>
        <taxon>Magnoliopsida</taxon>
        <taxon>eudicotyledons</taxon>
        <taxon>Gunneridae</taxon>
        <taxon>Pentapetalae</taxon>
        <taxon>asterids</taxon>
        <taxon>lamiids</taxon>
        <taxon>Lamiales</taxon>
        <taxon>Pedaliaceae</taxon>
        <taxon>Sesamum</taxon>
    </lineage>
</organism>
<dbReference type="PANTHER" id="PTHR48010:SF42">
    <property type="entry name" value="PROTEIN KINASE DOMAIN-CONTAINING PROTEIN"/>
    <property type="match status" value="1"/>
</dbReference>
<dbReference type="InterPro" id="IPR001611">
    <property type="entry name" value="Leu-rich_rpt"/>
</dbReference>
<keyword evidence="6" id="KW-0547">Nucleotide-binding</keyword>
<name>A0AAW2WAU0_9LAMI</name>
<dbReference type="Pfam" id="PF08263">
    <property type="entry name" value="LRRNT_2"/>
    <property type="match status" value="1"/>
</dbReference>
<keyword evidence="14" id="KW-0418">Kinase</keyword>
<dbReference type="GO" id="GO:0016020">
    <property type="term" value="C:membrane"/>
    <property type="evidence" value="ECO:0007669"/>
    <property type="project" value="UniProtKB-SubCell"/>
</dbReference>
<comment type="caution">
    <text evidence="14">The sequence shown here is derived from an EMBL/GenBank/DDBJ whole genome shotgun (WGS) entry which is preliminary data.</text>
</comment>
<keyword evidence="14" id="KW-0808">Transferase</keyword>
<dbReference type="AlphaFoldDB" id="A0AAW2WAU0"/>
<dbReference type="InterPro" id="IPR032675">
    <property type="entry name" value="LRR_dom_sf"/>
</dbReference>
<comment type="subcellular location">
    <subcellularLocation>
        <location evidence="1">Membrane</location>
        <topology evidence="1">Single-pass type I membrane protein</topology>
    </subcellularLocation>
</comment>
<keyword evidence="7" id="KW-0067">ATP-binding</keyword>